<sequence length="593" mass="68188">MKVALTWLLLMKHIISPSATWQMVSDHFHSATKIYLTATPERQDGKKIYDNFEEPSYCYTFQQAIEDQVIRDVKFEFVETTKCLEKKLSTKLLQEHDLLVKNGIELKSKALIFTKLSIKNDLSEASDTFNKEWEKLGATHSEIVIQICCVSVLEGLDYPISNINYGGNGAQWDGDTEYFYYDNDSARSGVCENDASSWFVSEISRKTYISFYWKVSSESGYDFLRFYIDDVFQNEISGEVDWTEMSYNIEKENSTSLKWEYSKDGSGSSGMDCGWVDKLVIEDQSVPSITLNEALDNDNLDFTTGDIYTWYGQEEDSYYGGSAVSSSLCKYNSEDSEMSTTFEGYGKFSFYWRAICENGMCQTAFNIDGSSKNIIFGQQESWEQVIYYNLKEGVREITWGYGLMMDSDNYDNYCVLDKVQFEQYKDISLNEALDNQDAVLSTEGDNNWYGQDEISMDGNSAARSGNIKESQTSEMHALVNGKGFVSFSWKFEPVEDYDSLKFKINGETQDYISDPMDWTKASYNIETDGEHKLTWLFSKSTTKSSMDQGFAWVDQLVFPDESMVDEVSLANNIYPYSFPFLLFISLFFFLFFY</sequence>
<evidence type="ECO:0000313" key="4">
    <source>
        <dbReference type="Proteomes" id="UP001150062"/>
    </source>
</evidence>
<dbReference type="InterPro" id="IPR027417">
    <property type="entry name" value="P-loop_NTPase"/>
</dbReference>
<feature type="chain" id="PRO_5047402415" evidence="2">
    <location>
        <begin position="21"/>
        <end position="593"/>
    </location>
</feature>
<feature type="signal peptide" evidence="2">
    <location>
        <begin position="1"/>
        <end position="20"/>
    </location>
</feature>
<evidence type="ECO:0000256" key="1">
    <source>
        <dbReference type="SAM" id="Phobius"/>
    </source>
</evidence>
<organism evidence="3 4">
    <name type="scientific">Anaeramoeba flamelloides</name>
    <dbReference type="NCBI Taxonomy" id="1746091"/>
    <lineage>
        <taxon>Eukaryota</taxon>
        <taxon>Metamonada</taxon>
        <taxon>Anaeramoebidae</taxon>
        <taxon>Anaeramoeba</taxon>
    </lineage>
</organism>
<dbReference type="Proteomes" id="UP001150062">
    <property type="component" value="Unassembled WGS sequence"/>
</dbReference>
<protein>
    <submittedName>
        <fullName evidence="3">Type i restriction enzyme ecoki r protein</fullName>
    </submittedName>
</protein>
<evidence type="ECO:0000256" key="2">
    <source>
        <dbReference type="SAM" id="SignalP"/>
    </source>
</evidence>
<reference evidence="3" key="1">
    <citation type="submission" date="2022-08" db="EMBL/GenBank/DDBJ databases">
        <title>Novel sulfate-reducing endosymbionts in the free-living metamonad Anaeramoeba.</title>
        <authorList>
            <person name="Jerlstrom-Hultqvist J."/>
            <person name="Cepicka I."/>
            <person name="Gallot-Lavallee L."/>
            <person name="Salas-Leiva D."/>
            <person name="Curtis B.A."/>
            <person name="Zahonova K."/>
            <person name="Pipaliya S."/>
            <person name="Dacks J."/>
            <person name="Roger A.J."/>
        </authorList>
    </citation>
    <scope>NUCLEOTIDE SEQUENCE</scope>
    <source>
        <strain evidence="3">Schooner1</strain>
    </source>
</reference>
<gene>
    <name evidence="3" type="ORF">M0813_17327</name>
</gene>
<keyword evidence="1" id="KW-0812">Transmembrane</keyword>
<keyword evidence="1" id="KW-0472">Membrane</keyword>
<keyword evidence="4" id="KW-1185">Reference proteome</keyword>
<keyword evidence="1" id="KW-1133">Transmembrane helix</keyword>
<keyword evidence="2" id="KW-0732">Signal</keyword>
<feature type="transmembrane region" description="Helical" evidence="1">
    <location>
        <begin position="573"/>
        <end position="592"/>
    </location>
</feature>
<evidence type="ECO:0000313" key="3">
    <source>
        <dbReference type="EMBL" id="KAJ6248745.1"/>
    </source>
</evidence>
<comment type="caution">
    <text evidence="3">The sequence shown here is derived from an EMBL/GenBank/DDBJ whole genome shotgun (WGS) entry which is preliminary data.</text>
</comment>
<accession>A0ABQ8YW11</accession>
<dbReference type="Gene3D" id="3.40.50.300">
    <property type="entry name" value="P-loop containing nucleotide triphosphate hydrolases"/>
    <property type="match status" value="1"/>
</dbReference>
<dbReference type="EMBL" id="JAOAOG010000107">
    <property type="protein sequence ID" value="KAJ6248745.1"/>
    <property type="molecule type" value="Genomic_DNA"/>
</dbReference>
<proteinExistence type="predicted"/>
<name>A0ABQ8YW11_9EUKA</name>